<evidence type="ECO:0000256" key="3">
    <source>
        <dbReference type="ARBA" id="ARBA00022679"/>
    </source>
</evidence>
<dbReference type="GeneID" id="89944667"/>
<dbReference type="InterPro" id="IPR031127">
    <property type="entry name" value="E3_UB_ligase_RBR"/>
</dbReference>
<dbReference type="PROSITE" id="PS51873">
    <property type="entry name" value="TRIAD"/>
    <property type="match status" value="1"/>
</dbReference>
<comment type="catalytic activity">
    <reaction evidence="1">
        <text>[E2 ubiquitin-conjugating enzyme]-S-ubiquitinyl-L-cysteine + [acceptor protein]-L-lysine = [E2 ubiquitin-conjugating enzyme]-L-cysteine + [acceptor protein]-N(6)-ubiquitinyl-L-lysine.</text>
        <dbReference type="EC" id="2.3.2.31"/>
    </reaction>
</comment>
<dbReference type="CDD" id="cd20346">
    <property type="entry name" value="BRcat_RBR_ANKIB1"/>
    <property type="match status" value="1"/>
</dbReference>
<keyword evidence="3" id="KW-0808">Transferase</keyword>
<dbReference type="RefSeq" id="XP_064684291.1">
    <property type="nucleotide sequence ID" value="XM_064820371.1"/>
</dbReference>
<dbReference type="GO" id="GO:0008270">
    <property type="term" value="F:zinc ion binding"/>
    <property type="evidence" value="ECO:0007669"/>
    <property type="project" value="UniProtKB-KW"/>
</dbReference>
<keyword evidence="5" id="KW-0677">Repeat</keyword>
<accession>A0AAN7HU94</accession>
<evidence type="ECO:0000259" key="10">
    <source>
        <dbReference type="PROSITE" id="PS50089"/>
    </source>
</evidence>
<sequence>MPKTPDYDIGASQENSIELLEDSDDDDAMMVDERDVTTSDSGDTFYSAGLEDMQPDEDFDDDIFSVDSGNSDADMDDAMFHDKSTEEDNYKVDFATKDVDKLRIMQKDNVNQVASLLAIRPQVSAILLHYFCWNKEKLIEKYMEGPDRVLVDAGIQVVSESNNKRDCSASFECEICCNDEPGLETVSLACGHLFCVDCYSYYLSDKVKQGDATNIQCPQEGCKAAVDEATLKVVLDDDMYIRYQSLLDKVYVQANPNLKWCTAPDCKYAIECDISKNSLGTTVPTVTCECGHVMCFGCDHKNHQPANCAMVKDWWEKKEEDSATATWISSHTKDCPKCQSPIEKNGGCNHMWCKQCKHEFCWVCLGDWKTHNGQAYSCNRYREDTTGFSRKRASLERYLHYWTRYTNHQNSLKLDQALYRKTESSMLQVQKTSNLTWIEVQFLKRAVDMIVQSRNTLKWSYVMAYYMDKTNQKTIFEDNQRDLEVATEQLSELLETPILSENIADLRKRVLDKSVYVSHRQNTLITDTAKGLYEGRWEFKGSEDL</sequence>
<dbReference type="Gene3D" id="1.20.120.1750">
    <property type="match status" value="1"/>
</dbReference>
<dbReference type="PROSITE" id="PS50089">
    <property type="entry name" value="ZF_RING_2"/>
    <property type="match status" value="1"/>
</dbReference>
<dbReference type="InterPro" id="IPR047556">
    <property type="entry name" value="Rcat_RBR_TRIAD1"/>
</dbReference>
<gene>
    <name evidence="12" type="ORF">ATC70_000965</name>
</gene>
<evidence type="ECO:0000256" key="8">
    <source>
        <dbReference type="ARBA" id="ARBA00022833"/>
    </source>
</evidence>
<evidence type="ECO:0000256" key="5">
    <source>
        <dbReference type="ARBA" id="ARBA00022737"/>
    </source>
</evidence>
<keyword evidence="6 9" id="KW-0863">Zinc-finger</keyword>
<dbReference type="SUPFAM" id="SSF57850">
    <property type="entry name" value="RING/U-box"/>
    <property type="match status" value="3"/>
</dbReference>
<proteinExistence type="predicted"/>
<evidence type="ECO:0000256" key="6">
    <source>
        <dbReference type="ARBA" id="ARBA00022771"/>
    </source>
</evidence>
<dbReference type="Pfam" id="PF21235">
    <property type="entry name" value="UBA_ARI1"/>
    <property type="match status" value="1"/>
</dbReference>
<dbReference type="FunFam" id="1.20.120.1750:FF:000007">
    <property type="entry name" value="RBR-type E3 ubiquitin transferase"/>
    <property type="match status" value="1"/>
</dbReference>
<dbReference type="InterPro" id="IPR045840">
    <property type="entry name" value="Ariadne"/>
</dbReference>
<dbReference type="PROSITE" id="PS00518">
    <property type="entry name" value="ZF_RING_1"/>
    <property type="match status" value="2"/>
</dbReference>
<dbReference type="InterPro" id="IPR044066">
    <property type="entry name" value="TRIAD_supradom"/>
</dbReference>
<evidence type="ECO:0000256" key="9">
    <source>
        <dbReference type="PROSITE-ProRule" id="PRU00175"/>
    </source>
</evidence>
<comment type="caution">
    <text evidence="12">The sequence shown here is derived from an EMBL/GenBank/DDBJ whole genome shotgun (WGS) entry which is preliminary data.</text>
</comment>
<organism evidence="12 13">
    <name type="scientific">Mucor velutinosus</name>
    <dbReference type="NCBI Taxonomy" id="708070"/>
    <lineage>
        <taxon>Eukaryota</taxon>
        <taxon>Fungi</taxon>
        <taxon>Fungi incertae sedis</taxon>
        <taxon>Mucoromycota</taxon>
        <taxon>Mucoromycotina</taxon>
        <taxon>Mucoromycetes</taxon>
        <taxon>Mucorales</taxon>
        <taxon>Mucorineae</taxon>
        <taxon>Mucoraceae</taxon>
        <taxon>Mucor</taxon>
    </lineage>
</organism>
<dbReference type="SMART" id="SM00184">
    <property type="entry name" value="RING"/>
    <property type="match status" value="3"/>
</dbReference>
<dbReference type="SMART" id="SM00647">
    <property type="entry name" value="IBR"/>
    <property type="match status" value="2"/>
</dbReference>
<protein>
    <recommendedName>
        <fullName evidence="2">RBR-type E3 ubiquitin transferase</fullName>
        <ecNumber evidence="2">2.3.2.31</ecNumber>
    </recommendedName>
</protein>
<evidence type="ECO:0000256" key="7">
    <source>
        <dbReference type="ARBA" id="ARBA00022786"/>
    </source>
</evidence>
<dbReference type="EMBL" id="JASEJX010000013">
    <property type="protein sequence ID" value="KAK4517625.1"/>
    <property type="molecule type" value="Genomic_DNA"/>
</dbReference>
<dbReference type="Proteomes" id="UP001304243">
    <property type="component" value="Unassembled WGS sequence"/>
</dbReference>
<evidence type="ECO:0000313" key="13">
    <source>
        <dbReference type="Proteomes" id="UP001304243"/>
    </source>
</evidence>
<dbReference type="InterPro" id="IPR017907">
    <property type="entry name" value="Znf_RING_CS"/>
</dbReference>
<feature type="domain" description="RING-type" evidence="11">
    <location>
        <begin position="169"/>
        <end position="382"/>
    </location>
</feature>
<dbReference type="InterPro" id="IPR002867">
    <property type="entry name" value="IBR_dom"/>
</dbReference>
<keyword evidence="8" id="KW-0862">Zinc</keyword>
<evidence type="ECO:0000256" key="2">
    <source>
        <dbReference type="ARBA" id="ARBA00012251"/>
    </source>
</evidence>
<dbReference type="Pfam" id="PF01485">
    <property type="entry name" value="IBR"/>
    <property type="match status" value="1"/>
</dbReference>
<name>A0AAN7HU94_9FUNG</name>
<feature type="domain" description="RING-type" evidence="10">
    <location>
        <begin position="173"/>
        <end position="218"/>
    </location>
</feature>
<evidence type="ECO:0000313" key="12">
    <source>
        <dbReference type="EMBL" id="KAK4517625.1"/>
    </source>
</evidence>
<dbReference type="Pfam" id="PF22191">
    <property type="entry name" value="IBR_1"/>
    <property type="match status" value="1"/>
</dbReference>
<dbReference type="InterPro" id="IPR001841">
    <property type="entry name" value="Znf_RING"/>
</dbReference>
<evidence type="ECO:0000256" key="1">
    <source>
        <dbReference type="ARBA" id="ARBA00001798"/>
    </source>
</evidence>
<keyword evidence="4" id="KW-0479">Metal-binding</keyword>
<dbReference type="CDD" id="cd20360">
    <property type="entry name" value="Rcat_RBR_TRIAD1"/>
    <property type="match status" value="1"/>
</dbReference>
<reference evidence="12 13" key="1">
    <citation type="submission" date="2022-11" db="EMBL/GenBank/DDBJ databases">
        <title>Mucor velutinosus strain NIH1002 WGS.</title>
        <authorList>
            <person name="Subramanian P."/>
            <person name="Mullikin J.C."/>
            <person name="Segre J.A."/>
            <person name="Zelazny A.M."/>
        </authorList>
    </citation>
    <scope>NUCLEOTIDE SEQUENCE [LARGE SCALE GENOMIC DNA]</scope>
    <source>
        <strain evidence="12 13">NIH1002</strain>
    </source>
</reference>
<dbReference type="EC" id="2.3.2.31" evidence="2"/>
<dbReference type="AlphaFoldDB" id="A0AAN7HU94"/>
<dbReference type="GO" id="GO:0061630">
    <property type="term" value="F:ubiquitin protein ligase activity"/>
    <property type="evidence" value="ECO:0007669"/>
    <property type="project" value="UniProtKB-EC"/>
</dbReference>
<dbReference type="Pfam" id="PF19422">
    <property type="entry name" value="Ariadne"/>
    <property type="match status" value="1"/>
</dbReference>
<evidence type="ECO:0000259" key="11">
    <source>
        <dbReference type="PROSITE" id="PS51873"/>
    </source>
</evidence>
<dbReference type="FunFam" id="3.30.40.10:FF:000019">
    <property type="entry name" value="RBR-type E3 ubiquitin transferase"/>
    <property type="match status" value="1"/>
</dbReference>
<evidence type="ECO:0000256" key="4">
    <source>
        <dbReference type="ARBA" id="ARBA00022723"/>
    </source>
</evidence>
<dbReference type="InterPro" id="IPR048962">
    <property type="entry name" value="ARIH1-like_UBL"/>
</dbReference>
<keyword evidence="13" id="KW-1185">Reference proteome</keyword>
<keyword evidence="7" id="KW-0833">Ubl conjugation pathway</keyword>
<dbReference type="PANTHER" id="PTHR11685">
    <property type="entry name" value="RBR FAMILY RING FINGER AND IBR DOMAIN-CONTAINING"/>
    <property type="match status" value="1"/>
</dbReference>
<dbReference type="GO" id="GO:0016567">
    <property type="term" value="P:protein ubiquitination"/>
    <property type="evidence" value="ECO:0007669"/>
    <property type="project" value="InterPro"/>
</dbReference>
<dbReference type="InterPro" id="IPR013083">
    <property type="entry name" value="Znf_RING/FYVE/PHD"/>
</dbReference>
<dbReference type="Gene3D" id="3.30.40.10">
    <property type="entry name" value="Zinc/RING finger domain, C3HC4 (zinc finger)"/>
    <property type="match status" value="1"/>
</dbReference>